<dbReference type="GO" id="GO:0045944">
    <property type="term" value="P:positive regulation of transcription by RNA polymerase II"/>
    <property type="evidence" value="ECO:0007669"/>
    <property type="project" value="UniProtKB-ARBA"/>
</dbReference>
<feature type="compositionally biased region" description="Acidic residues" evidence="6">
    <location>
        <begin position="17"/>
        <end position="26"/>
    </location>
</feature>
<accession>I1CCR9</accession>
<dbReference type="VEuPathDB" id="FungiDB:RO3G_10960"/>
<dbReference type="OMA" id="NPANYWT"/>
<comment type="subcellular location">
    <subcellularLocation>
        <location evidence="1">Nucleus</location>
    </subcellularLocation>
</comment>
<dbReference type="Gene3D" id="3.40.1810.10">
    <property type="entry name" value="Transcription factor, MADS-box"/>
    <property type="match status" value="1"/>
</dbReference>
<gene>
    <name evidence="8" type="ORF">RO3G_10960</name>
</gene>
<evidence type="ECO:0000256" key="4">
    <source>
        <dbReference type="ARBA" id="ARBA00023163"/>
    </source>
</evidence>
<dbReference type="InterPro" id="IPR002100">
    <property type="entry name" value="TF_MADSbox"/>
</dbReference>
<dbReference type="GeneID" id="93617925"/>
<dbReference type="GO" id="GO:0046983">
    <property type="term" value="F:protein dimerization activity"/>
    <property type="evidence" value="ECO:0007669"/>
    <property type="project" value="InterPro"/>
</dbReference>
<dbReference type="PROSITE" id="PS50066">
    <property type="entry name" value="MADS_BOX_2"/>
    <property type="match status" value="1"/>
</dbReference>
<name>I1CCR9_RHIO9</name>
<dbReference type="SUPFAM" id="SSF55455">
    <property type="entry name" value="SRF-like"/>
    <property type="match status" value="1"/>
</dbReference>
<keyword evidence="5" id="KW-0539">Nucleus</keyword>
<evidence type="ECO:0000256" key="2">
    <source>
        <dbReference type="ARBA" id="ARBA00023015"/>
    </source>
</evidence>
<feature type="compositionally biased region" description="Low complexity" evidence="6">
    <location>
        <begin position="91"/>
        <end position="114"/>
    </location>
</feature>
<keyword evidence="3" id="KW-0238">DNA-binding</keyword>
<keyword evidence="4" id="KW-0804">Transcription</keyword>
<dbReference type="EMBL" id="CH476739">
    <property type="protein sequence ID" value="EIE86249.1"/>
    <property type="molecule type" value="Genomic_DNA"/>
</dbReference>
<sequence length="246" mass="27813">MLPDGLNIKPQKLNENMEPEDSDDSEDKPSRRNGRRKIKIEYIEDKNRRHITFSKLVSETGLVYTFTTTKLQPIVTKPEGKNLIQACLNTPDPEAATTDDTTTTTTTTAAAAAAVEKDTTTAKIAGEKKTEEPIATSYRQDSTTKREANPLSPQPVNHTTTSPQTNPRQPRKYPQYQQMPMPYNQRYLGYNGNLPPSNYPPYGQPPFYHQSYPGNTNNPSNYWQQQPPTSPAERPFQPQQQQQGEQ</sequence>
<feature type="compositionally biased region" description="Low complexity" evidence="6">
    <location>
        <begin position="237"/>
        <end position="246"/>
    </location>
</feature>
<organism evidence="8 9">
    <name type="scientific">Rhizopus delemar (strain RA 99-880 / ATCC MYA-4621 / FGSC 9543 / NRRL 43880)</name>
    <name type="common">Mucormycosis agent</name>
    <name type="synonym">Rhizopus arrhizus var. delemar</name>
    <dbReference type="NCBI Taxonomy" id="246409"/>
    <lineage>
        <taxon>Eukaryota</taxon>
        <taxon>Fungi</taxon>
        <taxon>Fungi incertae sedis</taxon>
        <taxon>Mucoromycota</taxon>
        <taxon>Mucoromycotina</taxon>
        <taxon>Mucoromycetes</taxon>
        <taxon>Mucorales</taxon>
        <taxon>Mucorineae</taxon>
        <taxon>Rhizopodaceae</taxon>
        <taxon>Rhizopus</taxon>
    </lineage>
</organism>
<reference evidence="8 9" key="1">
    <citation type="journal article" date="2009" name="PLoS Genet.">
        <title>Genomic analysis of the basal lineage fungus Rhizopus oryzae reveals a whole-genome duplication.</title>
        <authorList>
            <person name="Ma L.-J."/>
            <person name="Ibrahim A.S."/>
            <person name="Skory C."/>
            <person name="Grabherr M.G."/>
            <person name="Burger G."/>
            <person name="Butler M."/>
            <person name="Elias M."/>
            <person name="Idnurm A."/>
            <person name="Lang B.F."/>
            <person name="Sone T."/>
            <person name="Abe A."/>
            <person name="Calvo S.E."/>
            <person name="Corrochano L.M."/>
            <person name="Engels R."/>
            <person name="Fu J."/>
            <person name="Hansberg W."/>
            <person name="Kim J.-M."/>
            <person name="Kodira C.D."/>
            <person name="Koehrsen M.J."/>
            <person name="Liu B."/>
            <person name="Miranda-Saavedra D."/>
            <person name="O'Leary S."/>
            <person name="Ortiz-Castellanos L."/>
            <person name="Poulter R."/>
            <person name="Rodriguez-Romero J."/>
            <person name="Ruiz-Herrera J."/>
            <person name="Shen Y.-Q."/>
            <person name="Zeng Q."/>
            <person name="Galagan J."/>
            <person name="Birren B.W."/>
            <person name="Cuomo C.A."/>
            <person name="Wickes B.L."/>
        </authorList>
    </citation>
    <scope>NUCLEOTIDE SEQUENCE [LARGE SCALE GENOMIC DNA]</scope>
    <source>
        <strain evidence="9">RA 99-880 / ATCC MYA-4621 / FGSC 9543 / NRRL 43880</strain>
    </source>
</reference>
<evidence type="ECO:0000256" key="6">
    <source>
        <dbReference type="SAM" id="MobiDB-lite"/>
    </source>
</evidence>
<feature type="compositionally biased region" description="Basic and acidic residues" evidence="6">
    <location>
        <begin position="115"/>
        <end position="132"/>
    </location>
</feature>
<dbReference type="InParanoid" id="I1CCR9"/>
<evidence type="ECO:0000259" key="7">
    <source>
        <dbReference type="PROSITE" id="PS50066"/>
    </source>
</evidence>
<dbReference type="STRING" id="246409.I1CCR9"/>
<evidence type="ECO:0000256" key="5">
    <source>
        <dbReference type="ARBA" id="ARBA00023242"/>
    </source>
</evidence>
<dbReference type="InterPro" id="IPR036879">
    <property type="entry name" value="TF_MADSbox_sf"/>
</dbReference>
<evidence type="ECO:0000313" key="8">
    <source>
        <dbReference type="EMBL" id="EIE86249.1"/>
    </source>
</evidence>
<proteinExistence type="predicted"/>
<evidence type="ECO:0000313" key="9">
    <source>
        <dbReference type="Proteomes" id="UP000009138"/>
    </source>
</evidence>
<feature type="region of interest" description="Disordered" evidence="6">
    <location>
        <begin position="91"/>
        <end position="246"/>
    </location>
</feature>
<dbReference type="eggNOG" id="KOG0015">
    <property type="taxonomic scope" value="Eukaryota"/>
</dbReference>
<protein>
    <recommendedName>
        <fullName evidence="7">MADS-box domain-containing protein</fullName>
    </recommendedName>
</protein>
<evidence type="ECO:0000256" key="3">
    <source>
        <dbReference type="ARBA" id="ARBA00023125"/>
    </source>
</evidence>
<keyword evidence="9" id="KW-1185">Reference proteome</keyword>
<dbReference type="RefSeq" id="XP_067521645.1">
    <property type="nucleotide sequence ID" value="XM_067665544.1"/>
</dbReference>
<feature type="compositionally biased region" description="Polar residues" evidence="6">
    <location>
        <begin position="154"/>
        <end position="165"/>
    </location>
</feature>
<feature type="compositionally biased region" description="Polar residues" evidence="6">
    <location>
        <begin position="212"/>
        <end position="227"/>
    </location>
</feature>
<feature type="region of interest" description="Disordered" evidence="6">
    <location>
        <begin position="1"/>
        <end position="38"/>
    </location>
</feature>
<feature type="domain" description="MADS-box" evidence="7">
    <location>
        <begin position="33"/>
        <end position="55"/>
    </location>
</feature>
<dbReference type="GO" id="GO:0005634">
    <property type="term" value="C:nucleus"/>
    <property type="evidence" value="ECO:0007669"/>
    <property type="project" value="UniProtKB-SubCell"/>
</dbReference>
<dbReference type="GO" id="GO:0003677">
    <property type="term" value="F:DNA binding"/>
    <property type="evidence" value="ECO:0007669"/>
    <property type="project" value="UniProtKB-KW"/>
</dbReference>
<dbReference type="SMART" id="SM00432">
    <property type="entry name" value="MADS"/>
    <property type="match status" value="1"/>
</dbReference>
<dbReference type="AlphaFoldDB" id="I1CCR9"/>
<feature type="compositionally biased region" description="Low complexity" evidence="6">
    <location>
        <begin position="166"/>
        <end position="187"/>
    </location>
</feature>
<keyword evidence="2" id="KW-0805">Transcription regulation</keyword>
<dbReference type="OrthoDB" id="2278821at2759"/>
<dbReference type="Proteomes" id="UP000009138">
    <property type="component" value="Unassembled WGS sequence"/>
</dbReference>
<evidence type="ECO:0000256" key="1">
    <source>
        <dbReference type="ARBA" id="ARBA00004123"/>
    </source>
</evidence>